<reference evidence="9 10" key="1">
    <citation type="journal article" date="2018" name="Mol. Plant">
        <title>The genome of Artemisia annua provides insight into the evolution of Asteraceae family and artemisinin biosynthesis.</title>
        <authorList>
            <person name="Shen Q."/>
            <person name="Zhang L."/>
            <person name="Liao Z."/>
            <person name="Wang S."/>
            <person name="Yan T."/>
            <person name="Shi P."/>
            <person name="Liu M."/>
            <person name="Fu X."/>
            <person name="Pan Q."/>
            <person name="Wang Y."/>
            <person name="Lv Z."/>
            <person name="Lu X."/>
            <person name="Zhang F."/>
            <person name="Jiang W."/>
            <person name="Ma Y."/>
            <person name="Chen M."/>
            <person name="Hao X."/>
            <person name="Li L."/>
            <person name="Tang Y."/>
            <person name="Lv G."/>
            <person name="Zhou Y."/>
            <person name="Sun X."/>
            <person name="Brodelius P.E."/>
            <person name="Rose J.K.C."/>
            <person name="Tang K."/>
        </authorList>
    </citation>
    <scope>NUCLEOTIDE SEQUENCE [LARGE SCALE GENOMIC DNA]</scope>
    <source>
        <strain evidence="10">cv. Huhao1</strain>
        <tissue evidence="9">Leaf</tissue>
    </source>
</reference>
<dbReference type="SUPFAM" id="SSF53335">
    <property type="entry name" value="S-adenosyl-L-methionine-dependent methyltransferases"/>
    <property type="match status" value="1"/>
</dbReference>
<comment type="catalytic activity">
    <reaction evidence="5">
        <text>a 5'-end (N(2),N(7)-dimethyl 5'-triphosphoguanosine)-ribonucleoside in snRNA + S-adenosyl-L-methionine = a 5'-end (N(2),N(2),N(7)-trimethyl 5'-triphosphoguanosine)-ribonucleoside in snRNA + S-adenosyl-L-homocysteine + H(+)</text>
        <dbReference type="Rhea" id="RHEA:78479"/>
        <dbReference type="Rhea" id="RHEA-COMP:19087"/>
        <dbReference type="Rhea" id="RHEA-COMP:19089"/>
        <dbReference type="ChEBI" id="CHEBI:15378"/>
        <dbReference type="ChEBI" id="CHEBI:57856"/>
        <dbReference type="ChEBI" id="CHEBI:59789"/>
        <dbReference type="ChEBI" id="CHEBI:167623"/>
        <dbReference type="ChEBI" id="CHEBI:172880"/>
    </reaction>
    <physiologicalReaction direction="left-to-right" evidence="5">
        <dbReference type="Rhea" id="RHEA:78480"/>
    </physiologicalReaction>
</comment>
<dbReference type="PANTHER" id="PTHR14741">
    <property type="entry name" value="S-ADENOSYLMETHIONINE-DEPENDENT METHYLTRANSFERASE RELATED"/>
    <property type="match status" value="1"/>
</dbReference>
<comment type="similarity">
    <text evidence="2">Belongs to the methyltransferase superfamily. Trimethylguanosine synthase family.</text>
</comment>
<dbReference type="Proteomes" id="UP000245207">
    <property type="component" value="Unassembled WGS sequence"/>
</dbReference>
<dbReference type="PANTHER" id="PTHR14741:SF32">
    <property type="entry name" value="TRIMETHYLGUANOSINE SYNTHASE"/>
    <property type="match status" value="1"/>
</dbReference>
<accession>A0A2U1MLJ7</accession>
<comment type="catalytic activity">
    <reaction evidence="6">
        <text>a 5'-end (N(7)-methyl 5'-triphosphoguanosine)-ribonucleoside in snRNA + S-adenosyl-L-methionine = a 5'-end (N(2),N(7)-dimethyl 5'-triphosphoguanosine)-ribonucleoside in snRNA + S-adenosyl-L-homocysteine + H(+)</text>
        <dbReference type="Rhea" id="RHEA:78471"/>
        <dbReference type="Rhea" id="RHEA-COMP:19085"/>
        <dbReference type="Rhea" id="RHEA-COMP:19087"/>
        <dbReference type="ChEBI" id="CHEBI:15378"/>
        <dbReference type="ChEBI" id="CHEBI:57856"/>
        <dbReference type="ChEBI" id="CHEBI:59789"/>
        <dbReference type="ChEBI" id="CHEBI:156461"/>
        <dbReference type="ChEBI" id="CHEBI:172880"/>
    </reaction>
    <physiologicalReaction direction="left-to-right" evidence="6">
        <dbReference type="Rhea" id="RHEA:78472"/>
    </physiologicalReaction>
</comment>
<comment type="catalytic activity">
    <reaction evidence="4">
        <text>a 5'-end (N(7)-methyl 5'-triphosphoguanosine)-ribonucleoside in snoRNA + S-adenosyl-L-methionine = a 5'-end (N(2),N(7)-dimethyl 5'-triphosphoguanosine)-ribonucleoside in snoRNA + S-adenosyl-L-homocysteine + H(+)</text>
        <dbReference type="Rhea" id="RHEA:78475"/>
        <dbReference type="Rhea" id="RHEA-COMP:19086"/>
        <dbReference type="Rhea" id="RHEA-COMP:19088"/>
        <dbReference type="ChEBI" id="CHEBI:15378"/>
        <dbReference type="ChEBI" id="CHEBI:57856"/>
        <dbReference type="ChEBI" id="CHEBI:59789"/>
        <dbReference type="ChEBI" id="CHEBI:156461"/>
        <dbReference type="ChEBI" id="CHEBI:172880"/>
    </reaction>
    <physiologicalReaction direction="left-to-right" evidence="4">
        <dbReference type="Rhea" id="RHEA:78476"/>
    </physiologicalReaction>
</comment>
<dbReference type="Pfam" id="PF09445">
    <property type="entry name" value="Methyltransf_15"/>
    <property type="match status" value="1"/>
</dbReference>
<keyword evidence="10" id="KW-1185">Reference proteome</keyword>
<keyword evidence="9" id="KW-0489">Methyltransferase</keyword>
<dbReference type="GO" id="GO:0005634">
    <property type="term" value="C:nucleus"/>
    <property type="evidence" value="ECO:0007669"/>
    <property type="project" value="TreeGrafter"/>
</dbReference>
<comment type="caution">
    <text evidence="9">The sequence shown here is derived from an EMBL/GenBank/DDBJ whole genome shotgun (WGS) entry which is preliminary data.</text>
</comment>
<keyword evidence="9" id="KW-0808">Transferase</keyword>
<evidence type="ECO:0000256" key="6">
    <source>
        <dbReference type="ARBA" id="ARBA00049075"/>
    </source>
</evidence>
<protein>
    <recommendedName>
        <fullName evidence="1">Trimethylguanosine synthase</fullName>
    </recommendedName>
    <alternativeName>
        <fullName evidence="7">Cap-specific guanine-N(2) methyltransferase</fullName>
    </alternativeName>
</protein>
<evidence type="ECO:0000256" key="7">
    <source>
        <dbReference type="ARBA" id="ARBA00049790"/>
    </source>
</evidence>
<evidence type="ECO:0000256" key="2">
    <source>
        <dbReference type="ARBA" id="ARBA00025783"/>
    </source>
</evidence>
<dbReference type="Gene3D" id="3.40.50.150">
    <property type="entry name" value="Vaccinia Virus protein VP39"/>
    <property type="match status" value="1"/>
</dbReference>
<comment type="catalytic activity">
    <reaction evidence="3">
        <text>a 5'-end (N(2),N(7)-dimethyl 5'-triphosphoguanosine)-ribonucleoside in snoRNA + S-adenosyl-L-methionine = a 5'-end (N(2),N(2),N(7)-trimethyl 5'-triphosphoguanosine)-ribonucleoside in snoRNA + S-adenosyl-L-homocysteine + H(+)</text>
        <dbReference type="Rhea" id="RHEA:78507"/>
        <dbReference type="Rhea" id="RHEA-COMP:19088"/>
        <dbReference type="Rhea" id="RHEA-COMP:19090"/>
        <dbReference type="ChEBI" id="CHEBI:15378"/>
        <dbReference type="ChEBI" id="CHEBI:57856"/>
        <dbReference type="ChEBI" id="CHEBI:59789"/>
        <dbReference type="ChEBI" id="CHEBI:167623"/>
        <dbReference type="ChEBI" id="CHEBI:172880"/>
    </reaction>
    <physiologicalReaction direction="left-to-right" evidence="3">
        <dbReference type="Rhea" id="RHEA:78508"/>
    </physiologicalReaction>
</comment>
<evidence type="ECO:0000256" key="5">
    <source>
        <dbReference type="ARBA" id="ARBA00048763"/>
    </source>
</evidence>
<dbReference type="CDD" id="cd02440">
    <property type="entry name" value="AdoMet_MTases"/>
    <property type="match status" value="1"/>
</dbReference>
<feature type="region of interest" description="Disordered" evidence="8">
    <location>
        <begin position="170"/>
        <end position="192"/>
    </location>
</feature>
<sequence length="670" mass="74406">MIYSNSKTILQSKHLHLVPNLSSLKSTFGLIMYDTGVDYDVEFTKKVKDEGICVSKTESISSLVDTELFRQMDELGLPLSFCSNKEKRKGNVKGKKKAAYKKGLHTREETTDEVSDPVKLNECKIASPTIVHYNELYSGIAVGDNELPESYGEGDYSTSVTDEMQMNATPERADSGISSDTHAVDGNGESPKNKCMVGGTSSDLHAVDVNGESPKNKCMVGPTSSDIHAVNGNVGSPDNGWLEILGDPLVANQRSEDKEICSNVDVERPEELNVAVNSQFPDNCDTVNNGSNDDYGDWIWDEYYQRHYCYNRRTQEYIWEPPPGLENQDFVYASNESKEDSNGVDGKTAKEENSSLLQHVAVSDGLSSDVNPVQIHNEHLAGSELTADSVDSVLTSSILGYSDIQVNEPINGNGSTVKLDSELDAVTGKWKSKVKRRSAQRRLSVGNKELEEDVLMEDYFPVISKYWRQRYLLFSKYDDGIKMDEEGWFSATPECIAKHHAYRCGNGIVVDCFTGVGGNAIRFAQKSTHIIAIDIDPKKIEYAQHNAAVYGVKDHIEFITGDCFVLAQKLKADTVFLSPPWGGPEYTKARYFDINTMLKPHDGQFLFNVAKEIAPRIVMFLPRNVDIDQLAELSLSANPPWALEVEKNILNGHLKAITAYFTDPSLVEYG</sequence>
<evidence type="ECO:0000256" key="4">
    <source>
        <dbReference type="ARBA" id="ARBA00048740"/>
    </source>
</evidence>
<dbReference type="STRING" id="35608.A0A2U1MLJ7"/>
<organism evidence="9 10">
    <name type="scientific">Artemisia annua</name>
    <name type="common">Sweet wormwood</name>
    <dbReference type="NCBI Taxonomy" id="35608"/>
    <lineage>
        <taxon>Eukaryota</taxon>
        <taxon>Viridiplantae</taxon>
        <taxon>Streptophyta</taxon>
        <taxon>Embryophyta</taxon>
        <taxon>Tracheophyta</taxon>
        <taxon>Spermatophyta</taxon>
        <taxon>Magnoliopsida</taxon>
        <taxon>eudicotyledons</taxon>
        <taxon>Gunneridae</taxon>
        <taxon>Pentapetalae</taxon>
        <taxon>asterids</taxon>
        <taxon>campanulids</taxon>
        <taxon>Asterales</taxon>
        <taxon>Asteraceae</taxon>
        <taxon>Asteroideae</taxon>
        <taxon>Anthemideae</taxon>
        <taxon>Artemisiinae</taxon>
        <taxon>Artemisia</taxon>
    </lineage>
</organism>
<evidence type="ECO:0000313" key="9">
    <source>
        <dbReference type="EMBL" id="PWA62082.1"/>
    </source>
</evidence>
<dbReference type="InterPro" id="IPR029063">
    <property type="entry name" value="SAM-dependent_MTases_sf"/>
</dbReference>
<evidence type="ECO:0000256" key="3">
    <source>
        <dbReference type="ARBA" id="ARBA00047418"/>
    </source>
</evidence>
<dbReference type="GO" id="GO:0071164">
    <property type="term" value="F:RNA cap trimethylguanosine synthase activity"/>
    <property type="evidence" value="ECO:0007669"/>
    <property type="project" value="TreeGrafter"/>
</dbReference>
<dbReference type="EMBL" id="PKPP01004950">
    <property type="protein sequence ID" value="PWA62082.1"/>
    <property type="molecule type" value="Genomic_DNA"/>
</dbReference>
<proteinExistence type="inferred from homology"/>
<name>A0A2U1MLJ7_ARTAN</name>
<dbReference type="FunFam" id="3.40.50.150:FF:000305">
    <property type="entry name" value="S-adenosyl-L-methionine-dependent methyltransferase superfamily protein"/>
    <property type="match status" value="1"/>
</dbReference>
<dbReference type="AlphaFoldDB" id="A0A2U1MLJ7"/>
<dbReference type="OrthoDB" id="194443at2759"/>
<gene>
    <name evidence="9" type="ORF">CTI12_AA367140</name>
</gene>
<evidence type="ECO:0000256" key="8">
    <source>
        <dbReference type="SAM" id="MobiDB-lite"/>
    </source>
</evidence>
<dbReference type="InterPro" id="IPR019012">
    <property type="entry name" value="RNA_cap_Gua-N2-MeTrfase"/>
</dbReference>
<evidence type="ECO:0000313" key="10">
    <source>
        <dbReference type="Proteomes" id="UP000245207"/>
    </source>
</evidence>
<evidence type="ECO:0000256" key="1">
    <source>
        <dbReference type="ARBA" id="ARBA00018517"/>
    </source>
</evidence>